<accession>A0A9D1GY85</accession>
<evidence type="ECO:0000256" key="1">
    <source>
        <dbReference type="ARBA" id="ARBA00000971"/>
    </source>
</evidence>
<dbReference type="SUPFAM" id="SSF54534">
    <property type="entry name" value="FKBP-like"/>
    <property type="match status" value="2"/>
</dbReference>
<dbReference type="EC" id="5.2.1.8" evidence="3 6"/>
<comment type="caution">
    <text evidence="10">The sequence shown here is derived from an EMBL/GenBank/DDBJ whole genome shotgun (WGS) entry which is preliminary data.</text>
</comment>
<reference evidence="10" key="1">
    <citation type="submission" date="2020-10" db="EMBL/GenBank/DDBJ databases">
        <authorList>
            <person name="Gilroy R."/>
        </authorList>
    </citation>
    <scope>NUCLEOTIDE SEQUENCE</scope>
    <source>
        <strain evidence="10">ChiGjej1B1-24693</strain>
    </source>
</reference>
<feature type="compositionally biased region" description="Basic and acidic residues" evidence="7">
    <location>
        <begin position="83"/>
        <end position="100"/>
    </location>
</feature>
<dbReference type="Proteomes" id="UP000886842">
    <property type="component" value="Unassembled WGS sequence"/>
</dbReference>
<dbReference type="PANTHER" id="PTHR43811:SF19">
    <property type="entry name" value="39 KDA FK506-BINDING NUCLEAR PROTEIN"/>
    <property type="match status" value="1"/>
</dbReference>
<comment type="catalytic activity">
    <reaction evidence="1 6">
        <text>[protein]-peptidylproline (omega=180) = [protein]-peptidylproline (omega=0)</text>
        <dbReference type="Rhea" id="RHEA:16237"/>
        <dbReference type="Rhea" id="RHEA-COMP:10747"/>
        <dbReference type="Rhea" id="RHEA-COMP:10748"/>
        <dbReference type="ChEBI" id="CHEBI:83833"/>
        <dbReference type="ChEBI" id="CHEBI:83834"/>
        <dbReference type="EC" id="5.2.1.8"/>
    </reaction>
</comment>
<dbReference type="EMBL" id="DVLP01000253">
    <property type="protein sequence ID" value="HIT75612.1"/>
    <property type="molecule type" value="Genomic_DNA"/>
</dbReference>
<keyword evidence="4 6" id="KW-0697">Rotamase</keyword>
<name>A0A9D1GY85_9ACTN</name>
<dbReference type="Gene3D" id="3.10.50.40">
    <property type="match status" value="2"/>
</dbReference>
<feature type="region of interest" description="Disordered" evidence="7">
    <location>
        <begin position="38"/>
        <end position="106"/>
    </location>
</feature>
<dbReference type="PANTHER" id="PTHR43811">
    <property type="entry name" value="FKBP-TYPE PEPTIDYL-PROLYL CIS-TRANS ISOMERASE FKPA"/>
    <property type="match status" value="1"/>
</dbReference>
<dbReference type="AlphaFoldDB" id="A0A9D1GY85"/>
<evidence type="ECO:0000313" key="10">
    <source>
        <dbReference type="EMBL" id="HIT75612.1"/>
    </source>
</evidence>
<evidence type="ECO:0000256" key="3">
    <source>
        <dbReference type="ARBA" id="ARBA00013194"/>
    </source>
</evidence>
<gene>
    <name evidence="10" type="ORF">IAA98_08510</name>
</gene>
<reference evidence="10" key="2">
    <citation type="journal article" date="2021" name="PeerJ">
        <title>Extensive microbial diversity within the chicken gut microbiome revealed by metagenomics and culture.</title>
        <authorList>
            <person name="Gilroy R."/>
            <person name="Ravi A."/>
            <person name="Getino M."/>
            <person name="Pursley I."/>
            <person name="Horton D.L."/>
            <person name="Alikhan N.F."/>
            <person name="Baker D."/>
            <person name="Gharbi K."/>
            <person name="Hall N."/>
            <person name="Watson M."/>
            <person name="Adriaenssens E.M."/>
            <person name="Foster-Nyarko E."/>
            <person name="Jarju S."/>
            <person name="Secka A."/>
            <person name="Antonio M."/>
            <person name="Oren A."/>
            <person name="Chaudhuri R.R."/>
            <person name="La Ragione R."/>
            <person name="Hildebrand F."/>
            <person name="Pallen M.J."/>
        </authorList>
    </citation>
    <scope>NUCLEOTIDE SEQUENCE</scope>
    <source>
        <strain evidence="10">ChiGjej1B1-24693</strain>
    </source>
</reference>
<sequence length="367" mass="38212">MPFDAASPTPRWARATRSRRGMLALGLSSLALPALAACNRDTGLGGPPQNATPRVTPAPGSQDPSASGSPSAPESSSGEDEIPVSKDLDKIKVKGKKGTEPKITVPAPWGIDKTRVKVLDAGDGATVPKGAPVTVSYHGVNGRTGETFDSSWQDGEATPITFSLDGVVAGFRKGLQGQKVGSRVLIAMPGKDGYDEQGGSGDGTIMVGDTLIFVVEIEATLLSGPEGKAVAPKDGLPTVEDTKKGPKITIPKTKAPTKLTHQPLVKGSGPEVAETDTVHLRYRGVVWDSGKVVDDNYGDDVETTTLGDTLIPGFTKGIIGQTVGSRMLLVIPPKQGYPDGNDEPKVPKDSTLVYVVDILFAQATQGQ</sequence>
<feature type="region of interest" description="Disordered" evidence="7">
    <location>
        <begin position="228"/>
        <end position="251"/>
    </location>
</feature>
<evidence type="ECO:0000256" key="7">
    <source>
        <dbReference type="SAM" id="MobiDB-lite"/>
    </source>
</evidence>
<evidence type="ECO:0000256" key="6">
    <source>
        <dbReference type="PROSITE-ProRule" id="PRU00277"/>
    </source>
</evidence>
<feature type="domain" description="PPIase FKBP-type" evidence="9">
    <location>
        <begin position="275"/>
        <end position="362"/>
    </location>
</feature>
<keyword evidence="5 6" id="KW-0413">Isomerase</keyword>
<feature type="signal peptide" evidence="8">
    <location>
        <begin position="1"/>
        <end position="36"/>
    </location>
</feature>
<feature type="compositionally biased region" description="Low complexity" evidence="7">
    <location>
        <begin position="57"/>
        <end position="76"/>
    </location>
</feature>
<feature type="chain" id="PRO_5039644159" description="peptidylprolyl isomerase" evidence="8">
    <location>
        <begin position="37"/>
        <end position="367"/>
    </location>
</feature>
<dbReference type="Pfam" id="PF00254">
    <property type="entry name" value="FKBP_C"/>
    <property type="match status" value="2"/>
</dbReference>
<evidence type="ECO:0000256" key="2">
    <source>
        <dbReference type="ARBA" id="ARBA00006577"/>
    </source>
</evidence>
<dbReference type="InterPro" id="IPR046357">
    <property type="entry name" value="PPIase_dom_sf"/>
</dbReference>
<keyword evidence="8" id="KW-0732">Signal</keyword>
<evidence type="ECO:0000313" key="11">
    <source>
        <dbReference type="Proteomes" id="UP000886842"/>
    </source>
</evidence>
<evidence type="ECO:0000256" key="8">
    <source>
        <dbReference type="SAM" id="SignalP"/>
    </source>
</evidence>
<protein>
    <recommendedName>
        <fullName evidence="3 6">peptidylprolyl isomerase</fullName>
        <ecNumber evidence="3 6">5.2.1.8</ecNumber>
    </recommendedName>
</protein>
<proteinExistence type="inferred from homology"/>
<dbReference type="InterPro" id="IPR001179">
    <property type="entry name" value="PPIase_FKBP_dom"/>
</dbReference>
<evidence type="ECO:0000256" key="5">
    <source>
        <dbReference type="ARBA" id="ARBA00023235"/>
    </source>
</evidence>
<comment type="similarity">
    <text evidence="2">Belongs to the FKBP-type PPIase family.</text>
</comment>
<organism evidence="10 11">
    <name type="scientific">Candidatus Avipropionibacterium avicola</name>
    <dbReference type="NCBI Taxonomy" id="2840701"/>
    <lineage>
        <taxon>Bacteria</taxon>
        <taxon>Bacillati</taxon>
        <taxon>Actinomycetota</taxon>
        <taxon>Actinomycetes</taxon>
        <taxon>Propionibacteriales</taxon>
        <taxon>Propionibacteriaceae</taxon>
        <taxon>Propionibacteriaceae incertae sedis</taxon>
        <taxon>Candidatus Avipropionibacterium</taxon>
    </lineage>
</organism>
<dbReference type="GO" id="GO:0003755">
    <property type="term" value="F:peptidyl-prolyl cis-trans isomerase activity"/>
    <property type="evidence" value="ECO:0007669"/>
    <property type="project" value="UniProtKB-KW"/>
</dbReference>
<evidence type="ECO:0000256" key="4">
    <source>
        <dbReference type="ARBA" id="ARBA00023110"/>
    </source>
</evidence>
<feature type="domain" description="PPIase FKBP-type" evidence="9">
    <location>
        <begin position="130"/>
        <end position="221"/>
    </location>
</feature>
<evidence type="ECO:0000259" key="9">
    <source>
        <dbReference type="PROSITE" id="PS50059"/>
    </source>
</evidence>
<dbReference type="PROSITE" id="PS50059">
    <property type="entry name" value="FKBP_PPIASE"/>
    <property type="match status" value="2"/>
</dbReference>